<evidence type="ECO:0000313" key="1">
    <source>
        <dbReference type="EMBL" id="ODQ81708.1"/>
    </source>
</evidence>
<protein>
    <submittedName>
        <fullName evidence="1">Uncharacterized protein</fullName>
    </submittedName>
</protein>
<sequence>MRFQAQLVTSSSYQDLESWKKHSLEEQRRTIARLSLSCILDAQTELLSCGSQPLTAIVLETLLT</sequence>
<reference evidence="2" key="1">
    <citation type="submission" date="2016-05" db="EMBL/GenBank/DDBJ databases">
        <title>Comparative genomics of biotechnologically important yeasts.</title>
        <authorList>
            <consortium name="DOE Joint Genome Institute"/>
            <person name="Riley R."/>
            <person name="Haridas S."/>
            <person name="Wolfe K.H."/>
            <person name="Lopes M.R."/>
            <person name="Hittinger C.T."/>
            <person name="Goker M."/>
            <person name="Salamov A."/>
            <person name="Wisecaver J."/>
            <person name="Long T.M."/>
            <person name="Aerts A.L."/>
            <person name="Barry K."/>
            <person name="Choi C."/>
            <person name="Clum A."/>
            <person name="Coughlan A.Y."/>
            <person name="Deshpande S."/>
            <person name="Douglass A.P."/>
            <person name="Hanson S.J."/>
            <person name="Klenk H.-P."/>
            <person name="Labutti K."/>
            <person name="Lapidus A."/>
            <person name="Lindquist E."/>
            <person name="Lipzen A."/>
            <person name="Meier-Kolthoff J.P."/>
            <person name="Ohm R.A."/>
            <person name="Otillar R.P."/>
            <person name="Pangilinan J."/>
            <person name="Peng Y."/>
            <person name="Rokas A."/>
            <person name="Rosa C.A."/>
            <person name="Scheuner C."/>
            <person name="Sibirny A.A."/>
            <person name="Slot J.C."/>
            <person name="Stielow J.B."/>
            <person name="Sun H."/>
            <person name="Kurtzman C.P."/>
            <person name="Blackwell M."/>
            <person name="Grigoriev I.V."/>
            <person name="Jeffries T.W."/>
        </authorList>
    </citation>
    <scope>NUCLEOTIDE SEQUENCE [LARGE SCALE GENOMIC DNA]</scope>
    <source>
        <strain evidence="2">NRRL Y-12698</strain>
    </source>
</reference>
<dbReference type="EMBL" id="KV454427">
    <property type="protein sequence ID" value="ODQ81708.1"/>
    <property type="molecule type" value="Genomic_DNA"/>
</dbReference>
<evidence type="ECO:0000313" key="2">
    <source>
        <dbReference type="Proteomes" id="UP000094336"/>
    </source>
</evidence>
<dbReference type="AlphaFoldDB" id="A0A1E3QVM3"/>
<dbReference type="Proteomes" id="UP000094336">
    <property type="component" value="Unassembled WGS sequence"/>
</dbReference>
<dbReference type="RefSeq" id="XP_018987036.1">
    <property type="nucleotide sequence ID" value="XM_019126828.1"/>
</dbReference>
<dbReference type="GeneID" id="30144682"/>
<proteinExistence type="predicted"/>
<accession>A0A1E3QVM3</accession>
<gene>
    <name evidence="1" type="ORF">BABINDRAFT_110395</name>
</gene>
<organism evidence="1 2">
    <name type="scientific">Babjeviella inositovora NRRL Y-12698</name>
    <dbReference type="NCBI Taxonomy" id="984486"/>
    <lineage>
        <taxon>Eukaryota</taxon>
        <taxon>Fungi</taxon>
        <taxon>Dikarya</taxon>
        <taxon>Ascomycota</taxon>
        <taxon>Saccharomycotina</taxon>
        <taxon>Pichiomycetes</taxon>
        <taxon>Serinales incertae sedis</taxon>
        <taxon>Babjeviella</taxon>
    </lineage>
</organism>
<keyword evidence="2" id="KW-1185">Reference proteome</keyword>
<name>A0A1E3QVM3_9ASCO</name>